<dbReference type="GO" id="GO:0016020">
    <property type="term" value="C:membrane"/>
    <property type="evidence" value="ECO:0007669"/>
    <property type="project" value="UniProtKB-SubCell"/>
</dbReference>
<dbReference type="EMBL" id="JAUCMV010000002">
    <property type="protein sequence ID" value="KAK0416084.1"/>
    <property type="molecule type" value="Genomic_DNA"/>
</dbReference>
<reference evidence="7" key="1">
    <citation type="submission" date="2023-06" db="EMBL/GenBank/DDBJ databases">
        <title>Genomic analysis of the entomopathogenic nematode Steinernema hermaphroditum.</title>
        <authorList>
            <person name="Schwarz E.M."/>
            <person name="Heppert J.K."/>
            <person name="Baniya A."/>
            <person name="Schwartz H.T."/>
            <person name="Tan C.-H."/>
            <person name="Antoshechkin I."/>
            <person name="Sternberg P.W."/>
            <person name="Goodrich-Blair H."/>
            <person name="Dillman A.R."/>
        </authorList>
    </citation>
    <scope>NUCLEOTIDE SEQUENCE</scope>
    <source>
        <strain evidence="7">PS9179</strain>
        <tissue evidence="7">Whole animal</tissue>
    </source>
</reference>
<evidence type="ECO:0000313" key="8">
    <source>
        <dbReference type="Proteomes" id="UP001175271"/>
    </source>
</evidence>
<accession>A0AA39I3H6</accession>
<feature type="transmembrane region" description="Helical" evidence="5">
    <location>
        <begin position="84"/>
        <end position="103"/>
    </location>
</feature>
<organism evidence="7 8">
    <name type="scientific">Steinernema hermaphroditum</name>
    <dbReference type="NCBI Taxonomy" id="289476"/>
    <lineage>
        <taxon>Eukaryota</taxon>
        <taxon>Metazoa</taxon>
        <taxon>Ecdysozoa</taxon>
        <taxon>Nematoda</taxon>
        <taxon>Chromadorea</taxon>
        <taxon>Rhabditida</taxon>
        <taxon>Tylenchina</taxon>
        <taxon>Panagrolaimomorpha</taxon>
        <taxon>Strongyloidoidea</taxon>
        <taxon>Steinernematidae</taxon>
        <taxon>Steinernema</taxon>
    </lineage>
</organism>
<feature type="transmembrane region" description="Helical" evidence="5">
    <location>
        <begin position="12"/>
        <end position="33"/>
    </location>
</feature>
<proteinExistence type="predicted"/>
<feature type="transmembrane region" description="Helical" evidence="5">
    <location>
        <begin position="164"/>
        <end position="194"/>
    </location>
</feature>
<name>A0AA39I3H6_9BILA</name>
<protein>
    <recommendedName>
        <fullName evidence="6">G-protein coupled receptors family 1 profile domain-containing protein</fullName>
    </recommendedName>
</protein>
<comment type="caution">
    <text evidence="7">The sequence shown here is derived from an EMBL/GenBank/DDBJ whole genome shotgun (WGS) entry which is preliminary data.</text>
</comment>
<sequence length="300" mass="33919">MFEGDDYLKAAFVIFAIGVVGVAVNIYVLHAVFRHKVFSYAFGAGCVSHTIANLGITITFSFVVVPFTLIDPNLHHHYYLGRSGHVNVFCYFLSESSHLFLAVNRFAIMLFPVRYGQMFTQRNCNLMIGSAWLFSFLASSPSFWPECLAPFKTSNMAFNIPPSLCGYVAIVYLCHHFSIGLVILIASLDLMTFYKIRTMKKMAILGDENRRNREVRFFFQAVAQGVNFVVELILYFELSPYVKNQWGAFAMTTVAWISVHTIDGFIVVAFNRKMWKREVASVSAEAYAIASAPRHSSLRS</sequence>
<feature type="transmembrane region" description="Helical" evidence="5">
    <location>
        <begin position="124"/>
        <end position="144"/>
    </location>
</feature>
<dbReference type="AlphaFoldDB" id="A0AA39I3H6"/>
<dbReference type="Pfam" id="PF10328">
    <property type="entry name" value="7TM_GPCR_Srx"/>
    <property type="match status" value="1"/>
</dbReference>
<dbReference type="PROSITE" id="PS50262">
    <property type="entry name" value="G_PROTEIN_RECEP_F1_2"/>
    <property type="match status" value="1"/>
</dbReference>
<dbReference type="Gene3D" id="1.20.1070.10">
    <property type="entry name" value="Rhodopsin 7-helix transmembrane proteins"/>
    <property type="match status" value="1"/>
</dbReference>
<evidence type="ECO:0000256" key="4">
    <source>
        <dbReference type="ARBA" id="ARBA00023136"/>
    </source>
</evidence>
<evidence type="ECO:0000313" key="7">
    <source>
        <dbReference type="EMBL" id="KAK0416084.1"/>
    </source>
</evidence>
<feature type="domain" description="G-protein coupled receptors family 1 profile" evidence="6">
    <location>
        <begin position="24"/>
        <end position="196"/>
    </location>
</feature>
<feature type="transmembrane region" description="Helical" evidence="5">
    <location>
        <begin position="248"/>
        <end position="270"/>
    </location>
</feature>
<keyword evidence="2 5" id="KW-0812">Transmembrane</keyword>
<dbReference type="CDD" id="cd00637">
    <property type="entry name" value="7tm_classA_rhodopsin-like"/>
    <property type="match status" value="1"/>
</dbReference>
<evidence type="ECO:0000256" key="2">
    <source>
        <dbReference type="ARBA" id="ARBA00022692"/>
    </source>
</evidence>
<dbReference type="PANTHER" id="PTHR23017:SF3">
    <property type="entry name" value="G-PROTEIN COUPLED RECEPTORS FAMILY 1 PROFILE DOMAIN-CONTAINING PROTEIN"/>
    <property type="match status" value="1"/>
</dbReference>
<keyword evidence="3 5" id="KW-1133">Transmembrane helix</keyword>
<keyword evidence="8" id="KW-1185">Reference proteome</keyword>
<dbReference type="Proteomes" id="UP001175271">
    <property type="component" value="Unassembled WGS sequence"/>
</dbReference>
<evidence type="ECO:0000256" key="3">
    <source>
        <dbReference type="ARBA" id="ARBA00022989"/>
    </source>
</evidence>
<comment type="subcellular location">
    <subcellularLocation>
        <location evidence="1">Membrane</location>
    </subcellularLocation>
</comment>
<dbReference type="InterPro" id="IPR019430">
    <property type="entry name" value="7TM_GPCR_serpentine_rcpt_Srx"/>
</dbReference>
<feature type="transmembrane region" description="Helical" evidence="5">
    <location>
        <begin position="40"/>
        <end position="64"/>
    </location>
</feature>
<evidence type="ECO:0000256" key="5">
    <source>
        <dbReference type="SAM" id="Phobius"/>
    </source>
</evidence>
<dbReference type="SUPFAM" id="SSF81321">
    <property type="entry name" value="Family A G protein-coupled receptor-like"/>
    <property type="match status" value="1"/>
</dbReference>
<evidence type="ECO:0000259" key="6">
    <source>
        <dbReference type="PROSITE" id="PS50262"/>
    </source>
</evidence>
<dbReference type="InterPro" id="IPR017452">
    <property type="entry name" value="GPCR_Rhodpsn_7TM"/>
</dbReference>
<dbReference type="PANTHER" id="PTHR23017">
    <property type="entry name" value="SERPENTINE RECEPTOR, CLASS X"/>
    <property type="match status" value="1"/>
</dbReference>
<feature type="transmembrane region" description="Helical" evidence="5">
    <location>
        <begin position="215"/>
        <end position="236"/>
    </location>
</feature>
<keyword evidence="4 5" id="KW-0472">Membrane</keyword>
<evidence type="ECO:0000256" key="1">
    <source>
        <dbReference type="ARBA" id="ARBA00004370"/>
    </source>
</evidence>
<gene>
    <name evidence="7" type="ORF">QR680_012290</name>
</gene>